<evidence type="ECO:0000313" key="2">
    <source>
        <dbReference type="Proteomes" id="UP001190700"/>
    </source>
</evidence>
<reference evidence="1 2" key="1">
    <citation type="journal article" date="2015" name="Genome Biol. Evol.">
        <title>Comparative Genomics of a Bacterivorous Green Alga Reveals Evolutionary Causalities and Consequences of Phago-Mixotrophic Mode of Nutrition.</title>
        <authorList>
            <person name="Burns J.A."/>
            <person name="Paasch A."/>
            <person name="Narechania A."/>
            <person name="Kim E."/>
        </authorList>
    </citation>
    <scope>NUCLEOTIDE SEQUENCE [LARGE SCALE GENOMIC DNA]</scope>
    <source>
        <strain evidence="1 2">PLY_AMNH</strain>
    </source>
</reference>
<protein>
    <submittedName>
        <fullName evidence="1">Uncharacterized protein</fullName>
    </submittedName>
</protein>
<gene>
    <name evidence="1" type="ORF">CYMTET_39768</name>
</gene>
<proteinExistence type="predicted"/>
<comment type="caution">
    <text evidence="1">The sequence shown here is derived from an EMBL/GenBank/DDBJ whole genome shotgun (WGS) entry which is preliminary data.</text>
</comment>
<evidence type="ECO:0000313" key="1">
    <source>
        <dbReference type="EMBL" id="KAK3250873.1"/>
    </source>
</evidence>
<sequence length="209" mass="24481">MLQSSGELRPTNIVPTNILELLKVLTPEDASKWDKWAEQLKAEDVDNKNQLCDLNKDDFNNLRISAYLKHTLRKHRDEMERRKHNTISIAQRTVADYEDTSKQTKPEVAPTGIWRWLKLVSSPFELLIPADHYPAYAKHWIESRREDGPNLHEGMLFLYEVEIIVSSLLLGVFTTLFFEVIHESMIEDFMTHQVYKLDYYVVLFGIMSI</sequence>
<accession>A0AAE0C9H2</accession>
<organism evidence="1 2">
    <name type="scientific">Cymbomonas tetramitiformis</name>
    <dbReference type="NCBI Taxonomy" id="36881"/>
    <lineage>
        <taxon>Eukaryota</taxon>
        <taxon>Viridiplantae</taxon>
        <taxon>Chlorophyta</taxon>
        <taxon>Pyramimonadophyceae</taxon>
        <taxon>Pyramimonadales</taxon>
        <taxon>Pyramimonadaceae</taxon>
        <taxon>Cymbomonas</taxon>
    </lineage>
</organism>
<dbReference type="Proteomes" id="UP001190700">
    <property type="component" value="Unassembled WGS sequence"/>
</dbReference>
<dbReference type="EMBL" id="LGRX02026438">
    <property type="protein sequence ID" value="KAK3250873.1"/>
    <property type="molecule type" value="Genomic_DNA"/>
</dbReference>
<dbReference type="AlphaFoldDB" id="A0AAE0C9H2"/>
<name>A0AAE0C9H2_9CHLO</name>
<keyword evidence="2" id="KW-1185">Reference proteome</keyword>